<reference evidence="1 2" key="1">
    <citation type="submission" date="2021-06" db="EMBL/GenBank/DDBJ databases">
        <authorList>
            <person name="Palmer J.M."/>
        </authorList>
    </citation>
    <scope>NUCLEOTIDE SEQUENCE [LARGE SCALE GENOMIC DNA]</scope>
    <source>
        <strain evidence="1 2">CL_MEX2019</strain>
        <tissue evidence="1">Muscle</tissue>
    </source>
</reference>
<sequence>MTTCAPFKPHINQRDSLKLISALIQRPAHSWTSVFCVQCCHGFNFGAPGIASLLRFLLFTSGWQRPQPAVC</sequence>
<dbReference type="EMBL" id="JAHUTJ010049551">
    <property type="protein sequence ID" value="MED6283251.1"/>
    <property type="molecule type" value="Genomic_DNA"/>
</dbReference>
<dbReference type="Proteomes" id="UP001352852">
    <property type="component" value="Unassembled WGS sequence"/>
</dbReference>
<name>A0ABU7E7N3_9TELE</name>
<gene>
    <name evidence="1" type="ORF">CHARACLAT_006900</name>
</gene>
<proteinExistence type="predicted"/>
<keyword evidence="2" id="KW-1185">Reference proteome</keyword>
<evidence type="ECO:0000313" key="2">
    <source>
        <dbReference type="Proteomes" id="UP001352852"/>
    </source>
</evidence>
<accession>A0ABU7E7N3</accession>
<protein>
    <submittedName>
        <fullName evidence="1">Uncharacterized protein</fullName>
    </submittedName>
</protein>
<organism evidence="1 2">
    <name type="scientific">Characodon lateralis</name>
    <dbReference type="NCBI Taxonomy" id="208331"/>
    <lineage>
        <taxon>Eukaryota</taxon>
        <taxon>Metazoa</taxon>
        <taxon>Chordata</taxon>
        <taxon>Craniata</taxon>
        <taxon>Vertebrata</taxon>
        <taxon>Euteleostomi</taxon>
        <taxon>Actinopterygii</taxon>
        <taxon>Neopterygii</taxon>
        <taxon>Teleostei</taxon>
        <taxon>Neoteleostei</taxon>
        <taxon>Acanthomorphata</taxon>
        <taxon>Ovalentaria</taxon>
        <taxon>Atherinomorphae</taxon>
        <taxon>Cyprinodontiformes</taxon>
        <taxon>Goodeidae</taxon>
        <taxon>Characodon</taxon>
    </lineage>
</organism>
<comment type="caution">
    <text evidence="1">The sequence shown here is derived from an EMBL/GenBank/DDBJ whole genome shotgun (WGS) entry which is preliminary data.</text>
</comment>
<evidence type="ECO:0000313" key="1">
    <source>
        <dbReference type="EMBL" id="MED6283251.1"/>
    </source>
</evidence>